<comment type="caution">
    <text evidence="1">The sequence shown here is derived from an EMBL/GenBank/DDBJ whole genome shotgun (WGS) entry which is preliminary data.</text>
</comment>
<protein>
    <submittedName>
        <fullName evidence="1">Uncharacterized protein</fullName>
    </submittedName>
</protein>
<proteinExistence type="predicted"/>
<sequence length="128" mass="14395">MKSRMLIFILFVFLFGICTTYGIADDFEWPRWRGPNGDGISMETDWNPEALTGSPKILWNGDVGMGYSNVAIKDNRLYTMGIEGVVCLNAETGEEIWRYADERFGDPKATPTIGGKYVYTLSDKGILH</sequence>
<evidence type="ECO:0000313" key="1">
    <source>
        <dbReference type="EMBL" id="GAI95708.1"/>
    </source>
</evidence>
<name>X1SRZ0_9ZZZZ</name>
<gene>
    <name evidence="1" type="ORF">S12H4_38877</name>
</gene>
<feature type="non-terminal residue" evidence="1">
    <location>
        <position position="128"/>
    </location>
</feature>
<dbReference type="EMBL" id="BARW01023440">
    <property type="protein sequence ID" value="GAI95708.1"/>
    <property type="molecule type" value="Genomic_DNA"/>
</dbReference>
<dbReference type="InterPro" id="IPR011047">
    <property type="entry name" value="Quinoprotein_ADH-like_sf"/>
</dbReference>
<reference evidence="1" key="1">
    <citation type="journal article" date="2014" name="Front. Microbiol.">
        <title>High frequency of phylogenetically diverse reductive dehalogenase-homologous genes in deep subseafloor sedimentary metagenomes.</title>
        <authorList>
            <person name="Kawai M."/>
            <person name="Futagami T."/>
            <person name="Toyoda A."/>
            <person name="Takaki Y."/>
            <person name="Nishi S."/>
            <person name="Hori S."/>
            <person name="Arai W."/>
            <person name="Tsubouchi T."/>
            <person name="Morono Y."/>
            <person name="Uchiyama I."/>
            <person name="Ito T."/>
            <person name="Fujiyama A."/>
            <person name="Inagaki F."/>
            <person name="Takami H."/>
        </authorList>
    </citation>
    <scope>NUCLEOTIDE SEQUENCE</scope>
    <source>
        <strain evidence="1">Expedition CK06-06</strain>
    </source>
</reference>
<organism evidence="1">
    <name type="scientific">marine sediment metagenome</name>
    <dbReference type="NCBI Taxonomy" id="412755"/>
    <lineage>
        <taxon>unclassified sequences</taxon>
        <taxon>metagenomes</taxon>
        <taxon>ecological metagenomes</taxon>
    </lineage>
</organism>
<dbReference type="SUPFAM" id="SSF50998">
    <property type="entry name" value="Quinoprotein alcohol dehydrogenase-like"/>
    <property type="match status" value="1"/>
</dbReference>
<dbReference type="InterPro" id="IPR015943">
    <property type="entry name" value="WD40/YVTN_repeat-like_dom_sf"/>
</dbReference>
<dbReference type="AlphaFoldDB" id="X1SRZ0"/>
<dbReference type="PANTHER" id="PTHR34512:SF30">
    <property type="entry name" value="OUTER MEMBRANE PROTEIN ASSEMBLY FACTOR BAMB"/>
    <property type="match status" value="1"/>
</dbReference>
<dbReference type="PANTHER" id="PTHR34512">
    <property type="entry name" value="CELL SURFACE PROTEIN"/>
    <property type="match status" value="1"/>
</dbReference>
<accession>X1SRZ0</accession>
<dbReference type="Gene3D" id="2.130.10.10">
    <property type="entry name" value="YVTN repeat-like/Quinoprotein amine dehydrogenase"/>
    <property type="match status" value="1"/>
</dbReference>